<protein>
    <submittedName>
        <fullName evidence="1">Uncharacterized protein</fullName>
    </submittedName>
</protein>
<gene>
    <name evidence="1" type="ORF">SDC9_177434</name>
</gene>
<reference evidence="1" key="1">
    <citation type="submission" date="2019-08" db="EMBL/GenBank/DDBJ databases">
        <authorList>
            <person name="Kucharzyk K."/>
            <person name="Murdoch R.W."/>
            <person name="Higgins S."/>
            <person name="Loffler F."/>
        </authorList>
    </citation>
    <scope>NUCLEOTIDE SEQUENCE</scope>
</reference>
<comment type="caution">
    <text evidence="1">The sequence shown here is derived from an EMBL/GenBank/DDBJ whole genome shotgun (WGS) entry which is preliminary data.</text>
</comment>
<dbReference type="AlphaFoldDB" id="A0A645GSU2"/>
<accession>A0A645GSU2</accession>
<sequence length="89" mass="9654">MGGVHTELNALFSHQPGQSVCLKGSGVDFQTCVFRKASGIINSYGGIKNGAALSEQRLCQLAAVIRSSEDQNHSWYPRGVIIFKWSSVI</sequence>
<evidence type="ECO:0000313" key="1">
    <source>
        <dbReference type="EMBL" id="MPN29977.1"/>
    </source>
</evidence>
<name>A0A645GSU2_9ZZZZ</name>
<proteinExistence type="predicted"/>
<dbReference type="EMBL" id="VSSQ01080920">
    <property type="protein sequence ID" value="MPN29977.1"/>
    <property type="molecule type" value="Genomic_DNA"/>
</dbReference>
<organism evidence="1">
    <name type="scientific">bioreactor metagenome</name>
    <dbReference type="NCBI Taxonomy" id="1076179"/>
    <lineage>
        <taxon>unclassified sequences</taxon>
        <taxon>metagenomes</taxon>
        <taxon>ecological metagenomes</taxon>
    </lineage>
</organism>